<dbReference type="GO" id="GO:0012505">
    <property type="term" value="C:endomembrane system"/>
    <property type="evidence" value="ECO:0007669"/>
    <property type="project" value="UniProtKB-SubCell"/>
</dbReference>
<comment type="subcellular location">
    <subcellularLocation>
        <location evidence="1">Endomembrane system</location>
        <topology evidence="1">Multi-pass membrane protein</topology>
    </subcellularLocation>
</comment>
<protein>
    <submittedName>
        <fullName evidence="8">DNA damage-regulated autophagy modulator</fullName>
    </submittedName>
</protein>
<dbReference type="Proteomes" id="UP000276133">
    <property type="component" value="Unassembled WGS sequence"/>
</dbReference>
<evidence type="ECO:0000256" key="4">
    <source>
        <dbReference type="ARBA" id="ARBA00022989"/>
    </source>
</evidence>
<feature type="domain" description="CWH43-like N-terminal" evidence="7">
    <location>
        <begin position="10"/>
        <end position="229"/>
    </location>
</feature>
<evidence type="ECO:0000256" key="6">
    <source>
        <dbReference type="SAM" id="Phobius"/>
    </source>
</evidence>
<dbReference type="InterPro" id="IPR019402">
    <property type="entry name" value="CWH43_N"/>
</dbReference>
<comment type="caution">
    <text evidence="8">The sequence shown here is derived from an EMBL/GenBank/DDBJ whole genome shotgun (WGS) entry which is preliminary data.</text>
</comment>
<keyword evidence="9" id="KW-1185">Reference proteome</keyword>
<evidence type="ECO:0000256" key="1">
    <source>
        <dbReference type="ARBA" id="ARBA00004127"/>
    </source>
</evidence>
<name>A0A3M7S7E0_BRAPC</name>
<evidence type="ECO:0000256" key="2">
    <source>
        <dbReference type="ARBA" id="ARBA00006565"/>
    </source>
</evidence>
<evidence type="ECO:0000259" key="7">
    <source>
        <dbReference type="Pfam" id="PF10277"/>
    </source>
</evidence>
<organism evidence="8 9">
    <name type="scientific">Brachionus plicatilis</name>
    <name type="common">Marine rotifer</name>
    <name type="synonym">Brachionus muelleri</name>
    <dbReference type="NCBI Taxonomy" id="10195"/>
    <lineage>
        <taxon>Eukaryota</taxon>
        <taxon>Metazoa</taxon>
        <taxon>Spiralia</taxon>
        <taxon>Gnathifera</taxon>
        <taxon>Rotifera</taxon>
        <taxon>Eurotatoria</taxon>
        <taxon>Monogononta</taxon>
        <taxon>Pseudotrocha</taxon>
        <taxon>Ploima</taxon>
        <taxon>Brachionidae</taxon>
        <taxon>Brachionus</taxon>
    </lineage>
</organism>
<feature type="transmembrane region" description="Helical" evidence="6">
    <location>
        <begin position="91"/>
        <end position="110"/>
    </location>
</feature>
<proteinExistence type="inferred from homology"/>
<feature type="transmembrane region" description="Helical" evidence="6">
    <location>
        <begin position="156"/>
        <end position="180"/>
    </location>
</feature>
<keyword evidence="4 6" id="KW-1133">Transmembrane helix</keyword>
<dbReference type="OrthoDB" id="191706at2759"/>
<keyword evidence="3 6" id="KW-0812">Transmembrane</keyword>
<evidence type="ECO:0000256" key="3">
    <source>
        <dbReference type="ARBA" id="ARBA00022692"/>
    </source>
</evidence>
<feature type="transmembrane region" description="Helical" evidence="6">
    <location>
        <begin position="9"/>
        <end position="33"/>
    </location>
</feature>
<dbReference type="EMBL" id="REGN01001937">
    <property type="protein sequence ID" value="RNA31490.1"/>
    <property type="molecule type" value="Genomic_DNA"/>
</dbReference>
<comment type="similarity">
    <text evidence="2">Belongs to the DRAM/TMEM150 family.</text>
</comment>
<dbReference type="PANTHER" id="PTHR21324">
    <property type="entry name" value="FASTING-INDUCIBLE INTEGRAL MEMBRANE PROTEIN TM6P1-RELATED"/>
    <property type="match status" value="1"/>
</dbReference>
<accession>A0A3M7S7E0</accession>
<keyword evidence="5 6" id="KW-0472">Membrane</keyword>
<dbReference type="Pfam" id="PF10277">
    <property type="entry name" value="Frag1"/>
    <property type="match status" value="1"/>
</dbReference>
<feature type="transmembrane region" description="Helical" evidence="6">
    <location>
        <begin position="53"/>
        <end position="71"/>
    </location>
</feature>
<feature type="transmembrane region" description="Helical" evidence="6">
    <location>
        <begin position="122"/>
        <end position="144"/>
    </location>
</feature>
<evidence type="ECO:0000313" key="9">
    <source>
        <dbReference type="Proteomes" id="UP000276133"/>
    </source>
</evidence>
<dbReference type="PANTHER" id="PTHR21324:SF2">
    <property type="entry name" value="EG:22E5.9 PROTEIN"/>
    <property type="match status" value="1"/>
</dbReference>
<reference evidence="8 9" key="1">
    <citation type="journal article" date="2018" name="Sci. Rep.">
        <title>Genomic signatures of local adaptation to the degree of environmental predictability in rotifers.</title>
        <authorList>
            <person name="Franch-Gras L."/>
            <person name="Hahn C."/>
            <person name="Garcia-Roger E.M."/>
            <person name="Carmona M.J."/>
            <person name="Serra M."/>
            <person name="Gomez A."/>
        </authorList>
    </citation>
    <scope>NUCLEOTIDE SEQUENCE [LARGE SCALE GENOMIC DNA]</scope>
    <source>
        <strain evidence="8">HYR1</strain>
    </source>
</reference>
<evidence type="ECO:0000256" key="5">
    <source>
        <dbReference type="ARBA" id="ARBA00023136"/>
    </source>
</evidence>
<dbReference type="AlphaFoldDB" id="A0A3M7S7E0"/>
<dbReference type="InterPro" id="IPR050911">
    <property type="entry name" value="DRAM/TMEM150_Autophagy_Mod"/>
</dbReference>
<dbReference type="STRING" id="10195.A0A3M7S7E0"/>
<sequence>MYYRRLDTLIYILVGLVPVGFMTTYVIALMNGHVEAFLPYISDTGTEPPESCIFAQILALGAFIQILIAFIRYHHVKLIIQFVGISSLPTVNILGFCIGIVSSIGVTIVGSFQETNVVTMHFFGAGLAYGGLFFFSLIQTYLSYKLREFLKSDRKFLLARVILLIISFTLSMMFSIFSSISRSKFDGDNPRKWLPSDGGYLEHIVSTASEWILTFCLMGLLVSFSFDFRLIKVAYPSVHDPNLEKFNSSGIRNSNYETFNE</sequence>
<feature type="transmembrane region" description="Helical" evidence="6">
    <location>
        <begin position="200"/>
        <end position="222"/>
    </location>
</feature>
<gene>
    <name evidence="8" type="ORF">BpHYR1_011651</name>
</gene>
<evidence type="ECO:0000313" key="8">
    <source>
        <dbReference type="EMBL" id="RNA31490.1"/>
    </source>
</evidence>